<dbReference type="Gene3D" id="3.30.450.370">
    <property type="match status" value="1"/>
</dbReference>
<protein>
    <submittedName>
        <fullName evidence="3">CpaF family protein</fullName>
    </submittedName>
</protein>
<proteinExistence type="inferred from homology"/>
<dbReference type="InterPro" id="IPR001482">
    <property type="entry name" value="T2SS/T4SS_dom"/>
</dbReference>
<dbReference type="GO" id="GO:0016887">
    <property type="term" value="F:ATP hydrolysis activity"/>
    <property type="evidence" value="ECO:0007669"/>
    <property type="project" value="InterPro"/>
</dbReference>
<evidence type="ECO:0000313" key="4">
    <source>
        <dbReference type="Proteomes" id="UP000526307"/>
    </source>
</evidence>
<keyword evidence="4" id="KW-1185">Reference proteome</keyword>
<comment type="similarity">
    <text evidence="1">Belongs to the GSP E family.</text>
</comment>
<dbReference type="CDD" id="cd01130">
    <property type="entry name" value="VirB11-like_ATPase"/>
    <property type="match status" value="1"/>
</dbReference>
<evidence type="ECO:0000256" key="1">
    <source>
        <dbReference type="ARBA" id="ARBA00006611"/>
    </source>
</evidence>
<reference evidence="3 4" key="1">
    <citation type="submission" date="2020-06" db="EMBL/GenBank/DDBJ databases">
        <title>Mogibacterium timidum strain W9173 genomic sequence.</title>
        <authorList>
            <person name="Wade W.G."/>
            <person name="Johnston C.D."/>
            <person name="Chen T."/>
            <person name="Dewhirst F.E."/>
        </authorList>
    </citation>
    <scope>NUCLEOTIDE SEQUENCE [LARGE SCALE GENOMIC DNA]</scope>
    <source>
        <strain evidence="3 4">W9173</strain>
    </source>
</reference>
<dbReference type="EMBL" id="JABXYR010000002">
    <property type="protein sequence ID" value="NWO24071.1"/>
    <property type="molecule type" value="Genomic_DNA"/>
</dbReference>
<accession>A0A7Y8VSZ6</accession>
<dbReference type="PANTHER" id="PTHR30486">
    <property type="entry name" value="TWITCHING MOTILITY PROTEIN PILT"/>
    <property type="match status" value="1"/>
</dbReference>
<dbReference type="Gene3D" id="3.40.50.300">
    <property type="entry name" value="P-loop containing nucleotide triphosphate hydrolases"/>
    <property type="match status" value="1"/>
</dbReference>
<dbReference type="InterPro" id="IPR027417">
    <property type="entry name" value="P-loop_NTPase"/>
</dbReference>
<evidence type="ECO:0000259" key="2">
    <source>
        <dbReference type="Pfam" id="PF00437"/>
    </source>
</evidence>
<dbReference type="InterPro" id="IPR050921">
    <property type="entry name" value="T4SS_GSP_E_ATPase"/>
</dbReference>
<dbReference type="Pfam" id="PF00437">
    <property type="entry name" value="T2SSE"/>
    <property type="match status" value="1"/>
</dbReference>
<sequence>MGRMKLTVLKYSNLVEVATNKLKGILSHYEHEPSNKELLTLVEEVVFSEEYICKIEYGELLDIIDAIYLRVASKYSILKQYLDDPKINEIMVNGADHIFVEKNKHVLEVDNAFYSPGELESLIRMFASDVHREVNEANPIVDARLESGYRVNGVLQNVALNGPILTIRKFSNEEITLEDLIENGTLPVECSELLSALVAAKYNIFISGGTSSGKTTFLNALSSAINTEERVIIIEDSAELKVSQIDNIVHMECRNANSIGKGRVSMEMLIKTSLRMRPDRIIVGEVRGREVIDMIQAMSTGHDGSMSTGHGNSINGMLNRLETMYLMDTQIPIYSIKSQISNAIDIFVHLRRDSDGKRRLVEIAEMVGFSGTEYELNYLYSTGSDGRIASTGNRMINREKFRQCGLSVPNGI</sequence>
<name>A0A7Y8VSZ6_9FIRM</name>
<gene>
    <name evidence="3" type="ORF">HW270_08425</name>
</gene>
<dbReference type="Proteomes" id="UP000526307">
    <property type="component" value="Unassembled WGS sequence"/>
</dbReference>
<organism evidence="3 4">
    <name type="scientific">Mogibacterium timidum</name>
    <dbReference type="NCBI Taxonomy" id="35519"/>
    <lineage>
        <taxon>Bacteria</taxon>
        <taxon>Bacillati</taxon>
        <taxon>Bacillota</taxon>
        <taxon>Clostridia</taxon>
        <taxon>Peptostreptococcales</taxon>
        <taxon>Anaerovoracaceae</taxon>
        <taxon>Mogibacterium</taxon>
    </lineage>
</organism>
<dbReference type="RefSeq" id="WP_178978839.1">
    <property type="nucleotide sequence ID" value="NZ_JABXYR010000002.1"/>
</dbReference>
<feature type="domain" description="Bacterial type II secretion system protein E" evidence="2">
    <location>
        <begin position="76"/>
        <end position="352"/>
    </location>
</feature>
<evidence type="ECO:0000313" key="3">
    <source>
        <dbReference type="EMBL" id="NWO24071.1"/>
    </source>
</evidence>
<dbReference type="PANTHER" id="PTHR30486:SF6">
    <property type="entry name" value="TYPE IV PILUS RETRACTATION ATPASE PILT"/>
    <property type="match status" value="1"/>
</dbReference>
<dbReference type="AlphaFoldDB" id="A0A7Y8VSZ6"/>
<dbReference type="SUPFAM" id="SSF52540">
    <property type="entry name" value="P-loop containing nucleoside triphosphate hydrolases"/>
    <property type="match status" value="1"/>
</dbReference>
<comment type="caution">
    <text evidence="3">The sequence shown here is derived from an EMBL/GenBank/DDBJ whole genome shotgun (WGS) entry which is preliminary data.</text>
</comment>